<gene>
    <name evidence="4" type="ORF">NSJP_1109</name>
</gene>
<sequence>MGITPVQLIAAWLFCLAMSSHAMADHESSKEPPLWTPLDGPERLASMDTPEGMVEVPAGWFVMGSDPKLDRAAGPQEQPQHNVYVDGFEIDKYEVSNVDYLRYVLARGADWPQFWRESPFPEKAALHPVINVSWHDADAYCRWAGKRLPTEAEWEKAARGEDGRVFPWGNEPAGWLKSNIAHPGSKRGFKYPPLANVNRYDRGVSPYGVHQLAGNVSEWVADWFDPDYYRSDENRNPTGPQWGTDKVFRGGSWNEDPEVARSAGRNAGAPDRRSYLTGFRCAKGMTPESGITHDVQSEIGAISPPVRVTQHE</sequence>
<dbReference type="SUPFAM" id="SSF56436">
    <property type="entry name" value="C-type lectin-like"/>
    <property type="match status" value="1"/>
</dbReference>
<evidence type="ECO:0000256" key="1">
    <source>
        <dbReference type="SAM" id="MobiDB-lite"/>
    </source>
</evidence>
<protein>
    <recommendedName>
        <fullName evidence="3">Sulfatase-modifying factor enzyme-like domain-containing protein</fullName>
    </recommendedName>
</protein>
<feature type="chain" id="PRO_5012867943" description="Sulfatase-modifying factor enzyme-like domain-containing protein" evidence="2">
    <location>
        <begin position="25"/>
        <end position="312"/>
    </location>
</feature>
<proteinExistence type="predicted"/>
<dbReference type="InterPro" id="IPR005532">
    <property type="entry name" value="SUMF_dom"/>
</dbReference>
<name>A0A1W1I2T2_9BACT</name>
<dbReference type="RefSeq" id="WP_080885842.1">
    <property type="nucleotide sequence ID" value="NZ_LT828648.1"/>
</dbReference>
<evidence type="ECO:0000313" key="4">
    <source>
        <dbReference type="EMBL" id="SLM47281.1"/>
    </source>
</evidence>
<dbReference type="GO" id="GO:0120147">
    <property type="term" value="F:formylglycine-generating oxidase activity"/>
    <property type="evidence" value="ECO:0007669"/>
    <property type="project" value="TreeGrafter"/>
</dbReference>
<evidence type="ECO:0000259" key="3">
    <source>
        <dbReference type="Pfam" id="PF03781"/>
    </source>
</evidence>
<reference evidence="4 5" key="1">
    <citation type="submission" date="2017-03" db="EMBL/GenBank/DDBJ databases">
        <authorList>
            <person name="Afonso C.L."/>
            <person name="Miller P.J."/>
            <person name="Scott M.A."/>
            <person name="Spackman E."/>
            <person name="Goraichik I."/>
            <person name="Dimitrov K.M."/>
            <person name="Suarez D.L."/>
            <person name="Swayne D.E."/>
        </authorList>
    </citation>
    <scope>NUCLEOTIDE SEQUENCE [LARGE SCALE GENOMIC DNA]</scope>
    <source>
        <strain evidence="4">Genome sequencing of Nitrospira japonica strain NJ11</strain>
    </source>
</reference>
<dbReference type="OrthoDB" id="9768004at2"/>
<dbReference type="InterPro" id="IPR016187">
    <property type="entry name" value="CTDL_fold"/>
</dbReference>
<dbReference type="Gene3D" id="3.90.1580.10">
    <property type="entry name" value="paralog of FGE (formylglycine-generating enzyme)"/>
    <property type="match status" value="1"/>
</dbReference>
<accession>A0A1W1I2T2</accession>
<dbReference type="PANTHER" id="PTHR23150:SF19">
    <property type="entry name" value="FORMYLGLYCINE-GENERATING ENZYME"/>
    <property type="match status" value="1"/>
</dbReference>
<dbReference type="Pfam" id="PF03781">
    <property type="entry name" value="FGE-sulfatase"/>
    <property type="match status" value="1"/>
</dbReference>
<feature type="region of interest" description="Disordered" evidence="1">
    <location>
        <begin position="234"/>
        <end position="254"/>
    </location>
</feature>
<dbReference type="InterPro" id="IPR042095">
    <property type="entry name" value="SUMF_sf"/>
</dbReference>
<dbReference type="STRING" id="1325564.NSJP_1109"/>
<dbReference type="EMBL" id="LT828648">
    <property type="protein sequence ID" value="SLM47281.1"/>
    <property type="molecule type" value="Genomic_DNA"/>
</dbReference>
<feature type="domain" description="Sulfatase-modifying factor enzyme-like" evidence="3">
    <location>
        <begin position="51"/>
        <end position="283"/>
    </location>
</feature>
<keyword evidence="5" id="KW-1185">Reference proteome</keyword>
<evidence type="ECO:0000313" key="5">
    <source>
        <dbReference type="Proteomes" id="UP000192042"/>
    </source>
</evidence>
<dbReference type="PANTHER" id="PTHR23150">
    <property type="entry name" value="SULFATASE MODIFYING FACTOR 1, 2"/>
    <property type="match status" value="1"/>
</dbReference>
<dbReference type="AlphaFoldDB" id="A0A1W1I2T2"/>
<dbReference type="KEGG" id="nja:NSJP_1109"/>
<keyword evidence="2" id="KW-0732">Signal</keyword>
<dbReference type="Proteomes" id="UP000192042">
    <property type="component" value="Chromosome I"/>
</dbReference>
<evidence type="ECO:0000256" key="2">
    <source>
        <dbReference type="SAM" id="SignalP"/>
    </source>
</evidence>
<feature type="signal peptide" evidence="2">
    <location>
        <begin position="1"/>
        <end position="24"/>
    </location>
</feature>
<dbReference type="InterPro" id="IPR051043">
    <property type="entry name" value="Sulfatase_Mod_Factor_Kinase"/>
</dbReference>
<organism evidence="4 5">
    <name type="scientific">Nitrospira japonica</name>
    <dbReference type="NCBI Taxonomy" id="1325564"/>
    <lineage>
        <taxon>Bacteria</taxon>
        <taxon>Pseudomonadati</taxon>
        <taxon>Nitrospirota</taxon>
        <taxon>Nitrospiria</taxon>
        <taxon>Nitrospirales</taxon>
        <taxon>Nitrospiraceae</taxon>
        <taxon>Nitrospira</taxon>
    </lineage>
</organism>